<comment type="similarity">
    <text evidence="3">Belongs to the PPP phosphatase family. PP-2B subfamily.</text>
</comment>
<accession>A0AA88H1F8</accession>
<keyword evidence="9" id="KW-0408">Iron</keyword>
<reference evidence="15 16" key="1">
    <citation type="journal article" date="2018" name="BMC Genomics">
        <title>The genome of Naegleria lovaniensis, the basis for a comparative approach to unravel pathogenicity factors of the human pathogenic amoeba N. fowleri.</title>
        <authorList>
            <person name="Liechti N."/>
            <person name="Schurch N."/>
            <person name="Bruggmann R."/>
            <person name="Wittwer M."/>
        </authorList>
    </citation>
    <scope>NUCLEOTIDE SEQUENCE [LARGE SCALE GENOMIC DNA]</scope>
    <source>
        <strain evidence="15 16">ATCC 30569</strain>
    </source>
</reference>
<name>A0AA88H1F8_NAELO</name>
<dbReference type="SUPFAM" id="SSF56300">
    <property type="entry name" value="Metallo-dependent phosphatases"/>
    <property type="match status" value="1"/>
</dbReference>
<evidence type="ECO:0000256" key="4">
    <source>
        <dbReference type="ARBA" id="ARBA00022723"/>
    </source>
</evidence>
<dbReference type="AlphaFoldDB" id="A0AA88H1F8"/>
<feature type="domain" description="Serine/threonine specific protein phosphatases" evidence="14">
    <location>
        <begin position="160"/>
        <end position="165"/>
    </location>
</feature>
<feature type="compositionally biased region" description="Basic and acidic residues" evidence="13">
    <location>
        <begin position="486"/>
        <end position="506"/>
    </location>
</feature>
<keyword evidence="5 12" id="KW-0378">Hydrolase</keyword>
<dbReference type="GO" id="GO:0097720">
    <property type="term" value="P:calcineurin-mediated signaling"/>
    <property type="evidence" value="ECO:0007669"/>
    <property type="project" value="InterPro"/>
</dbReference>
<dbReference type="GeneID" id="68105047"/>
<dbReference type="InterPro" id="IPR006186">
    <property type="entry name" value="Ser/Thr-sp_prot-phosphatase"/>
</dbReference>
<keyword evidence="8" id="KW-0904">Protein phosphatase</keyword>
<dbReference type="Pfam" id="PF00149">
    <property type="entry name" value="Metallophos"/>
    <property type="match status" value="1"/>
</dbReference>
<evidence type="ECO:0000256" key="11">
    <source>
        <dbReference type="ARBA" id="ARBA00048336"/>
    </source>
</evidence>
<evidence type="ECO:0000256" key="7">
    <source>
        <dbReference type="ARBA" id="ARBA00022860"/>
    </source>
</evidence>
<comment type="caution">
    <text evidence="15">The sequence shown here is derived from an EMBL/GenBank/DDBJ whole genome shotgun (WGS) entry which is preliminary data.</text>
</comment>
<evidence type="ECO:0000256" key="12">
    <source>
        <dbReference type="RuleBase" id="RU004273"/>
    </source>
</evidence>
<evidence type="ECO:0000256" key="10">
    <source>
        <dbReference type="ARBA" id="ARBA00047761"/>
    </source>
</evidence>
<dbReference type="Gene3D" id="3.60.21.10">
    <property type="match status" value="1"/>
</dbReference>
<dbReference type="EMBL" id="PYSW02000005">
    <property type="protein sequence ID" value="KAG2392341.1"/>
    <property type="molecule type" value="Genomic_DNA"/>
</dbReference>
<dbReference type="PRINTS" id="PR00114">
    <property type="entry name" value="STPHPHTASE"/>
</dbReference>
<dbReference type="SMART" id="SM00156">
    <property type="entry name" value="PP2Ac"/>
    <property type="match status" value="1"/>
</dbReference>
<dbReference type="InterPro" id="IPR004843">
    <property type="entry name" value="Calcineurin-like_PHP"/>
</dbReference>
<evidence type="ECO:0000256" key="1">
    <source>
        <dbReference type="ARBA" id="ARBA00001947"/>
    </source>
</evidence>
<proteinExistence type="inferred from homology"/>
<evidence type="ECO:0000259" key="14">
    <source>
        <dbReference type="PROSITE" id="PS00125"/>
    </source>
</evidence>
<protein>
    <recommendedName>
        <fullName evidence="12">Serine/threonine-protein phosphatase</fullName>
        <ecNumber evidence="12">3.1.3.16</ecNumber>
    </recommendedName>
</protein>
<dbReference type="InterPro" id="IPR043360">
    <property type="entry name" value="PP2B"/>
</dbReference>
<comment type="catalytic activity">
    <reaction evidence="10">
        <text>O-phospho-L-seryl-[protein] + H2O = L-seryl-[protein] + phosphate</text>
        <dbReference type="Rhea" id="RHEA:20629"/>
        <dbReference type="Rhea" id="RHEA-COMP:9863"/>
        <dbReference type="Rhea" id="RHEA-COMP:11604"/>
        <dbReference type="ChEBI" id="CHEBI:15377"/>
        <dbReference type="ChEBI" id="CHEBI:29999"/>
        <dbReference type="ChEBI" id="CHEBI:43474"/>
        <dbReference type="ChEBI" id="CHEBI:83421"/>
        <dbReference type="EC" id="3.1.3.16"/>
    </reaction>
</comment>
<evidence type="ECO:0000313" key="16">
    <source>
        <dbReference type="Proteomes" id="UP000816034"/>
    </source>
</evidence>
<evidence type="ECO:0000256" key="2">
    <source>
        <dbReference type="ARBA" id="ARBA00001965"/>
    </source>
</evidence>
<dbReference type="PROSITE" id="PS00125">
    <property type="entry name" value="SER_THR_PHOSPHATASE"/>
    <property type="match status" value="1"/>
</dbReference>
<dbReference type="CDD" id="cd07416">
    <property type="entry name" value="MPP_PP2B"/>
    <property type="match status" value="1"/>
</dbReference>
<dbReference type="GO" id="GO:0033192">
    <property type="term" value="F:calmodulin-dependent protein phosphatase activity"/>
    <property type="evidence" value="ECO:0007669"/>
    <property type="project" value="InterPro"/>
</dbReference>
<dbReference type="GO" id="GO:0046872">
    <property type="term" value="F:metal ion binding"/>
    <property type="evidence" value="ECO:0007669"/>
    <property type="project" value="UniProtKB-KW"/>
</dbReference>
<gene>
    <name evidence="15" type="ORF">C9374_012593</name>
</gene>
<evidence type="ECO:0000313" key="15">
    <source>
        <dbReference type="EMBL" id="KAG2392341.1"/>
    </source>
</evidence>
<keyword evidence="6" id="KW-0862">Zinc</keyword>
<feature type="region of interest" description="Disordered" evidence="13">
    <location>
        <begin position="486"/>
        <end position="528"/>
    </location>
</feature>
<comment type="cofactor">
    <cofactor evidence="1">
        <name>Zn(2+)</name>
        <dbReference type="ChEBI" id="CHEBI:29105"/>
    </cofactor>
</comment>
<evidence type="ECO:0000256" key="5">
    <source>
        <dbReference type="ARBA" id="ARBA00022801"/>
    </source>
</evidence>
<dbReference type="RefSeq" id="XP_044554235.1">
    <property type="nucleotide sequence ID" value="XM_044688376.1"/>
</dbReference>
<dbReference type="GO" id="GO:0005516">
    <property type="term" value="F:calmodulin binding"/>
    <property type="evidence" value="ECO:0007669"/>
    <property type="project" value="UniProtKB-KW"/>
</dbReference>
<keyword evidence="4" id="KW-0479">Metal-binding</keyword>
<dbReference type="PANTHER" id="PTHR45673">
    <property type="entry name" value="SERINE/THREONINE-PROTEIN PHOSPHATASE 2B CATALYTIC SUBUNIT 1-RELATED"/>
    <property type="match status" value="1"/>
</dbReference>
<evidence type="ECO:0000256" key="3">
    <source>
        <dbReference type="ARBA" id="ARBA00009905"/>
    </source>
</evidence>
<evidence type="ECO:0000256" key="8">
    <source>
        <dbReference type="ARBA" id="ARBA00022912"/>
    </source>
</evidence>
<evidence type="ECO:0000256" key="6">
    <source>
        <dbReference type="ARBA" id="ARBA00022833"/>
    </source>
</evidence>
<comment type="catalytic activity">
    <reaction evidence="11 12">
        <text>O-phospho-L-threonyl-[protein] + H2O = L-threonyl-[protein] + phosphate</text>
        <dbReference type="Rhea" id="RHEA:47004"/>
        <dbReference type="Rhea" id="RHEA-COMP:11060"/>
        <dbReference type="Rhea" id="RHEA-COMP:11605"/>
        <dbReference type="ChEBI" id="CHEBI:15377"/>
        <dbReference type="ChEBI" id="CHEBI:30013"/>
        <dbReference type="ChEBI" id="CHEBI:43474"/>
        <dbReference type="ChEBI" id="CHEBI:61977"/>
        <dbReference type="EC" id="3.1.3.16"/>
    </reaction>
</comment>
<dbReference type="EC" id="3.1.3.16" evidence="12"/>
<keyword evidence="7" id="KW-0112">Calmodulin-binding</keyword>
<comment type="cofactor">
    <cofactor evidence="2">
        <name>Fe(3+)</name>
        <dbReference type="ChEBI" id="CHEBI:29034"/>
    </cofactor>
</comment>
<keyword evidence="16" id="KW-1185">Reference proteome</keyword>
<feature type="compositionally biased region" description="Basic and acidic residues" evidence="13">
    <location>
        <begin position="513"/>
        <end position="528"/>
    </location>
</feature>
<dbReference type="InterPro" id="IPR041751">
    <property type="entry name" value="MPP_PP2B"/>
</dbReference>
<dbReference type="Proteomes" id="UP000816034">
    <property type="component" value="Unassembled WGS sequence"/>
</dbReference>
<evidence type="ECO:0000256" key="9">
    <source>
        <dbReference type="ARBA" id="ARBA00023004"/>
    </source>
</evidence>
<organism evidence="15 16">
    <name type="scientific">Naegleria lovaniensis</name>
    <name type="common">Amoeba</name>
    <dbReference type="NCBI Taxonomy" id="51637"/>
    <lineage>
        <taxon>Eukaryota</taxon>
        <taxon>Discoba</taxon>
        <taxon>Heterolobosea</taxon>
        <taxon>Tetramitia</taxon>
        <taxon>Eutetramitia</taxon>
        <taxon>Vahlkampfiidae</taxon>
        <taxon>Naegleria</taxon>
    </lineage>
</organism>
<sequence length="528" mass="60698">MSAESNSNLHSRKVFLDDDIKGINFNERVMKDVPAPVWNYIPANELFDTDGLPNIQNLKKHLLREGRVNPKDGMRLINKAAEILRDEPNLLQLQDPITVCGDVHGQYYDLVKLFEIGGDPSSDVKYLFLGDYVDRGYFGTEVCFLLLSYKIRYPNSFFMLRGNHECRHLSAYFNFKQECLFKYNEEVYDCFMQCFDCLPLGALLNGRFLCVHGGLSPDIKTLDDINDIDRFREPPSNGPMCDLLWSDPMDDEEEEINPDSEFVNNELRGCSYVFSFEAVNSFLKDNNLLSVIRAHEAQDEGYRLYKKGPSTGFPTVICIFSAPNYCDVYNNKGAIIRFQNNLMNIRQFNCSAHPYFLPNFMNTFNWSLPFVVEKVMDMFNVILNLCDEQEDAASDDEEPLSGQSSITPERADLIKTKIRSVGRLCRMYTTLREEHESIVMLKGLAGGVLPRGLLSQGPNAIRNAIIDFETARKLDEVNEKMPLQYKRERETNPPRKLKRTESEIVRDLSSPLKKPEIKVEDEKMDCKN</sequence>
<dbReference type="InterPro" id="IPR029052">
    <property type="entry name" value="Metallo-depent_PP-like"/>
</dbReference>
<evidence type="ECO:0000256" key="13">
    <source>
        <dbReference type="SAM" id="MobiDB-lite"/>
    </source>
</evidence>